<accession>A0A6M3L739</accession>
<evidence type="ECO:0000313" key="1">
    <source>
        <dbReference type="EMBL" id="QJA78221.1"/>
    </source>
</evidence>
<dbReference type="EMBL" id="MT142326">
    <property type="protein sequence ID" value="QJA78221.1"/>
    <property type="molecule type" value="Genomic_DNA"/>
</dbReference>
<dbReference type="GO" id="GO:0016740">
    <property type="term" value="F:transferase activity"/>
    <property type="evidence" value="ECO:0007669"/>
    <property type="project" value="UniProtKB-KW"/>
</dbReference>
<organism evidence="2">
    <name type="scientific">viral metagenome</name>
    <dbReference type="NCBI Taxonomy" id="1070528"/>
    <lineage>
        <taxon>unclassified sequences</taxon>
        <taxon>metagenomes</taxon>
        <taxon>organismal metagenomes</taxon>
    </lineage>
</organism>
<reference evidence="2" key="1">
    <citation type="submission" date="2020-03" db="EMBL/GenBank/DDBJ databases">
        <title>The deep terrestrial virosphere.</title>
        <authorList>
            <person name="Holmfeldt K."/>
            <person name="Nilsson E."/>
            <person name="Simone D."/>
            <person name="Lopez-Fernandez M."/>
            <person name="Wu X."/>
            <person name="de Brujin I."/>
            <person name="Lundin D."/>
            <person name="Andersson A."/>
            <person name="Bertilsson S."/>
            <person name="Dopson M."/>
        </authorList>
    </citation>
    <scope>NUCLEOTIDE SEQUENCE</scope>
    <source>
        <strain evidence="1">MM415A01103</strain>
        <strain evidence="2">MM415B02624</strain>
    </source>
</reference>
<name>A0A6M3L739_9ZZZZ</name>
<dbReference type="AlphaFoldDB" id="A0A6M3L739"/>
<dbReference type="EMBL" id="MT142819">
    <property type="protein sequence ID" value="QJA89045.1"/>
    <property type="molecule type" value="Genomic_DNA"/>
</dbReference>
<evidence type="ECO:0000313" key="2">
    <source>
        <dbReference type="EMBL" id="QJA89045.1"/>
    </source>
</evidence>
<gene>
    <name evidence="1" type="ORF">MM415A01103_0009</name>
    <name evidence="2" type="ORF">MM415B02624_0006</name>
</gene>
<dbReference type="Gene3D" id="3.90.550.40">
    <property type="match status" value="1"/>
</dbReference>
<dbReference type="InterPro" id="IPR029044">
    <property type="entry name" value="Nucleotide-diphossugar_trans"/>
</dbReference>
<sequence>MEYKRDFCVSTCVYGGMEPHTVWSVIKSFMSGLNFYFPMRPDDALIGRSRSIEATQFLKDNLAPYLVFLDADITFEPWQLEKLVEDMKQGHELVGGLYVVKKGAQLAQYGLGEKGNFPCDNGIHEVKYISTGFFGVTRELLERIQKELQLPLCHPSEWCECYPFFESGLYIDPDMGPMYISEDWDFCNKARKVGAKVYADTSIRVGHVNKKEFTVEELLEKLALSQEPSSLKINKEK</sequence>
<keyword evidence="2" id="KW-0808">Transferase</keyword>
<proteinExistence type="predicted"/>
<protein>
    <submittedName>
        <fullName evidence="2">Putative glycosyltransferase</fullName>
    </submittedName>
</protein>
<dbReference type="SUPFAM" id="SSF53448">
    <property type="entry name" value="Nucleotide-diphospho-sugar transferases"/>
    <property type="match status" value="1"/>
</dbReference>